<feature type="transmembrane region" description="Helical" evidence="1">
    <location>
        <begin position="52"/>
        <end position="72"/>
    </location>
</feature>
<dbReference type="AlphaFoldDB" id="A0A543FX47"/>
<dbReference type="RefSeq" id="WP_142105024.1">
    <property type="nucleotide sequence ID" value="NZ_VFPH01000002.1"/>
</dbReference>
<dbReference type="OrthoDB" id="5196933at2"/>
<organism evidence="2 3">
    <name type="scientific">Pseudonocardia cypriaca</name>
    <dbReference type="NCBI Taxonomy" id="882449"/>
    <lineage>
        <taxon>Bacteria</taxon>
        <taxon>Bacillati</taxon>
        <taxon>Actinomycetota</taxon>
        <taxon>Actinomycetes</taxon>
        <taxon>Pseudonocardiales</taxon>
        <taxon>Pseudonocardiaceae</taxon>
        <taxon>Pseudonocardia</taxon>
    </lineage>
</organism>
<keyword evidence="1" id="KW-0472">Membrane</keyword>
<reference evidence="2 3" key="1">
    <citation type="submission" date="2019-06" db="EMBL/GenBank/DDBJ databases">
        <title>Sequencing the genomes of 1000 actinobacteria strains.</title>
        <authorList>
            <person name="Klenk H.-P."/>
        </authorList>
    </citation>
    <scope>NUCLEOTIDE SEQUENCE [LARGE SCALE GENOMIC DNA]</scope>
    <source>
        <strain evidence="2 3">DSM 45511</strain>
    </source>
</reference>
<gene>
    <name evidence="2" type="ORF">FB388_5576</name>
</gene>
<dbReference type="Proteomes" id="UP000319818">
    <property type="component" value="Unassembled WGS sequence"/>
</dbReference>
<dbReference type="Pfam" id="PF12277">
    <property type="entry name" value="DUF3618"/>
    <property type="match status" value="1"/>
</dbReference>
<dbReference type="InterPro" id="IPR022062">
    <property type="entry name" value="DUF3618"/>
</dbReference>
<keyword evidence="1" id="KW-1133">Transmembrane helix</keyword>
<name>A0A543FX47_9PSEU</name>
<keyword evidence="3" id="KW-1185">Reference proteome</keyword>
<evidence type="ECO:0000256" key="1">
    <source>
        <dbReference type="SAM" id="Phobius"/>
    </source>
</evidence>
<accession>A0A543FX47</accession>
<dbReference type="EMBL" id="VFPH01000002">
    <property type="protein sequence ID" value="TQM38344.1"/>
    <property type="molecule type" value="Genomic_DNA"/>
</dbReference>
<proteinExistence type="predicted"/>
<keyword evidence="1" id="KW-0812">Transmembrane</keyword>
<protein>
    <submittedName>
        <fullName evidence="2">Uncharacterized protein DUF3618</fullName>
    </submittedName>
</protein>
<evidence type="ECO:0000313" key="2">
    <source>
        <dbReference type="EMBL" id="TQM38344.1"/>
    </source>
</evidence>
<evidence type="ECO:0000313" key="3">
    <source>
        <dbReference type="Proteomes" id="UP000319818"/>
    </source>
</evidence>
<comment type="caution">
    <text evidence="2">The sequence shown here is derived from an EMBL/GenBank/DDBJ whole genome shotgun (WGS) entry which is preliminary data.</text>
</comment>
<sequence length="73" mass="8335">MPRDPDTIQREIEQAREALADSLDELSERAHPKHLVAAGRENVQDRLADPRIRYGLMAIGALLVFALLRKLFR</sequence>